<reference evidence="1 2" key="1">
    <citation type="submission" date="2019-07" db="EMBL/GenBank/DDBJ databases">
        <title>Novel species of Flavobacterium.</title>
        <authorList>
            <person name="Liu Q."/>
            <person name="Xin Y.-H."/>
        </authorList>
    </citation>
    <scope>NUCLEOTIDE SEQUENCE [LARGE SCALE GENOMIC DNA]</scope>
    <source>
        <strain evidence="1 2">LB3P56</strain>
    </source>
</reference>
<accession>A0A553CRJ0</accession>
<dbReference type="AlphaFoldDB" id="A0A553CRJ0"/>
<dbReference type="OrthoDB" id="1095982at2"/>
<dbReference type="RefSeq" id="WP_144070994.1">
    <property type="nucleotide sequence ID" value="NZ_VJZR01000002.1"/>
</dbReference>
<dbReference type="InterPro" id="IPR029058">
    <property type="entry name" value="AB_hydrolase_fold"/>
</dbReference>
<organism evidence="1 2">
    <name type="scientific">Flavobacterium franklandianum</name>
    <dbReference type="NCBI Taxonomy" id="2594430"/>
    <lineage>
        <taxon>Bacteria</taxon>
        <taxon>Pseudomonadati</taxon>
        <taxon>Bacteroidota</taxon>
        <taxon>Flavobacteriia</taxon>
        <taxon>Flavobacteriales</taxon>
        <taxon>Flavobacteriaceae</taxon>
        <taxon>Flavobacterium</taxon>
    </lineage>
</organism>
<name>A0A553CRJ0_9FLAO</name>
<keyword evidence="2" id="KW-1185">Reference proteome</keyword>
<dbReference type="EMBL" id="VJZR01000002">
    <property type="protein sequence ID" value="TRX23071.1"/>
    <property type="molecule type" value="Genomic_DNA"/>
</dbReference>
<evidence type="ECO:0000313" key="2">
    <source>
        <dbReference type="Proteomes" id="UP000318585"/>
    </source>
</evidence>
<proteinExistence type="predicted"/>
<dbReference type="Gene3D" id="3.40.50.1820">
    <property type="entry name" value="alpha/beta hydrolase"/>
    <property type="match status" value="1"/>
</dbReference>
<dbReference type="SUPFAM" id="SSF53474">
    <property type="entry name" value="alpha/beta-Hydrolases"/>
    <property type="match status" value="1"/>
</dbReference>
<protein>
    <recommendedName>
        <fullName evidence="3">Alpha/beta hydrolase</fullName>
    </recommendedName>
</protein>
<gene>
    <name evidence="1" type="ORF">FNW17_04700</name>
</gene>
<comment type="caution">
    <text evidence="1">The sequence shown here is derived from an EMBL/GenBank/DDBJ whole genome shotgun (WGS) entry which is preliminary data.</text>
</comment>
<sequence>MKNIIIIILLFKLFDCTAQKYEKITISKTDTSELYINDEDATELFYYKFVPKKNIIGVLVILPSGGEIIENTLKQITLHKIAVEKGILVIVPSINWGTDNREAEFAILGRIFSEIFEIYKIPNDKFIIGGLSNGAIISLTYAEKAIKNPEKFFLIPKGVFALDAPLDQARFYNYCEREIERNIYKPAVDEAKWIKNNYDSIYGGSPEKFPQKYIENSIYSYGAKDGGNAKFLKNMPLLMFTDLDTDWLINQRNRDLNDWNGIDIISMINQLKIMGNEKARVIVSQGKGIRLDGTKNPHSWSIMDSEICLNWILKLFEK</sequence>
<evidence type="ECO:0008006" key="3">
    <source>
        <dbReference type="Google" id="ProtNLM"/>
    </source>
</evidence>
<dbReference type="Proteomes" id="UP000318585">
    <property type="component" value="Unassembled WGS sequence"/>
</dbReference>
<evidence type="ECO:0000313" key="1">
    <source>
        <dbReference type="EMBL" id="TRX23071.1"/>
    </source>
</evidence>